<evidence type="ECO:0000256" key="1">
    <source>
        <dbReference type="SAM" id="SignalP"/>
    </source>
</evidence>
<gene>
    <name evidence="2" type="ORF">DdX_00178</name>
</gene>
<reference evidence="2" key="1">
    <citation type="submission" date="2022-01" db="EMBL/GenBank/DDBJ databases">
        <title>Genome Sequence Resource for Two Populations of Ditylenchus destructor, the Migratory Endoparasitic Phytonematode.</title>
        <authorList>
            <person name="Zhang H."/>
            <person name="Lin R."/>
            <person name="Xie B."/>
        </authorList>
    </citation>
    <scope>NUCLEOTIDE SEQUENCE</scope>
    <source>
        <strain evidence="2">BazhouSP</strain>
    </source>
</reference>
<feature type="signal peptide" evidence="1">
    <location>
        <begin position="1"/>
        <end position="31"/>
    </location>
</feature>
<keyword evidence="3" id="KW-1185">Reference proteome</keyword>
<accession>A0AAD4RA55</accession>
<dbReference type="Proteomes" id="UP001201812">
    <property type="component" value="Unassembled WGS sequence"/>
</dbReference>
<keyword evidence="1" id="KW-0732">Signal</keyword>
<organism evidence="2 3">
    <name type="scientific">Ditylenchus destructor</name>
    <dbReference type="NCBI Taxonomy" id="166010"/>
    <lineage>
        <taxon>Eukaryota</taxon>
        <taxon>Metazoa</taxon>
        <taxon>Ecdysozoa</taxon>
        <taxon>Nematoda</taxon>
        <taxon>Chromadorea</taxon>
        <taxon>Rhabditida</taxon>
        <taxon>Tylenchina</taxon>
        <taxon>Tylenchomorpha</taxon>
        <taxon>Sphaerularioidea</taxon>
        <taxon>Anguinidae</taxon>
        <taxon>Anguininae</taxon>
        <taxon>Ditylenchus</taxon>
    </lineage>
</organism>
<sequence>MAGSSFSMVTTATLLLFISSQFVFEAAVARAKVRLNEKFTFNIGKNSFVVMRRTSASNETQYLFAIDCQQGRWTTNGVNRIGSGARLSWTGEFTIEKFLREDAGEYSFPMEEPGIGKPKSLLILEIEEAS</sequence>
<evidence type="ECO:0000313" key="3">
    <source>
        <dbReference type="Proteomes" id="UP001201812"/>
    </source>
</evidence>
<evidence type="ECO:0000313" key="2">
    <source>
        <dbReference type="EMBL" id="KAI1728028.1"/>
    </source>
</evidence>
<name>A0AAD4RA55_9BILA</name>
<feature type="chain" id="PRO_5041976574" evidence="1">
    <location>
        <begin position="32"/>
        <end position="130"/>
    </location>
</feature>
<proteinExistence type="predicted"/>
<comment type="caution">
    <text evidence="2">The sequence shown here is derived from an EMBL/GenBank/DDBJ whole genome shotgun (WGS) entry which is preliminary data.</text>
</comment>
<dbReference type="EMBL" id="JAKKPZ010000001">
    <property type="protein sequence ID" value="KAI1728028.1"/>
    <property type="molecule type" value="Genomic_DNA"/>
</dbReference>
<dbReference type="AlphaFoldDB" id="A0AAD4RA55"/>
<protein>
    <submittedName>
        <fullName evidence="2">Uncharacterized protein</fullName>
    </submittedName>
</protein>